<dbReference type="Gene3D" id="3.90.1200.10">
    <property type="match status" value="1"/>
</dbReference>
<accession>A0AA38II12</accession>
<dbReference type="InterPro" id="IPR015897">
    <property type="entry name" value="CHK_kinase-like"/>
</dbReference>
<keyword evidence="3" id="KW-1185">Reference proteome</keyword>
<organism evidence="2 3">
    <name type="scientific">Zophobas morio</name>
    <dbReference type="NCBI Taxonomy" id="2755281"/>
    <lineage>
        <taxon>Eukaryota</taxon>
        <taxon>Metazoa</taxon>
        <taxon>Ecdysozoa</taxon>
        <taxon>Arthropoda</taxon>
        <taxon>Hexapoda</taxon>
        <taxon>Insecta</taxon>
        <taxon>Pterygota</taxon>
        <taxon>Neoptera</taxon>
        <taxon>Endopterygota</taxon>
        <taxon>Coleoptera</taxon>
        <taxon>Polyphaga</taxon>
        <taxon>Cucujiformia</taxon>
        <taxon>Tenebrionidae</taxon>
        <taxon>Zophobas</taxon>
    </lineage>
</organism>
<reference evidence="2" key="1">
    <citation type="journal article" date="2023" name="G3 (Bethesda)">
        <title>Whole genome assemblies of Zophobas morio and Tenebrio molitor.</title>
        <authorList>
            <person name="Kaur S."/>
            <person name="Stinson S.A."/>
            <person name="diCenzo G.C."/>
        </authorList>
    </citation>
    <scope>NUCLEOTIDE SEQUENCE</scope>
    <source>
        <strain evidence="2">QUZm001</strain>
    </source>
</reference>
<dbReference type="Proteomes" id="UP001168821">
    <property type="component" value="Unassembled WGS sequence"/>
</dbReference>
<gene>
    <name evidence="2" type="ORF">Zmor_010010</name>
</gene>
<name>A0AA38II12_9CUCU</name>
<dbReference type="Pfam" id="PF02958">
    <property type="entry name" value="EcKL"/>
    <property type="match status" value="1"/>
</dbReference>
<comment type="caution">
    <text evidence="2">The sequence shown here is derived from an EMBL/GenBank/DDBJ whole genome shotgun (WGS) entry which is preliminary data.</text>
</comment>
<dbReference type="InterPro" id="IPR011009">
    <property type="entry name" value="Kinase-like_dom_sf"/>
</dbReference>
<feature type="domain" description="CHK kinase-like" evidence="1">
    <location>
        <begin position="143"/>
        <end position="337"/>
    </location>
</feature>
<protein>
    <recommendedName>
        <fullName evidence="1">CHK kinase-like domain-containing protein</fullName>
    </recommendedName>
</protein>
<dbReference type="PANTHER" id="PTHR11012:SF30">
    <property type="entry name" value="PROTEIN KINASE-LIKE DOMAIN-CONTAINING"/>
    <property type="match status" value="1"/>
</dbReference>
<sequence length="422" mass="48901">MSVTRLQNAISAKFNLQVVEDIVNKKSHLEETIVENIRIDENFTNKGDAYIGQICRLGIEICGKNKTKHEEKDCISVVVKFLPKNLTRRKTFRCHLFFNNEINFYTKVWPPFQKFQEDRNNHGYFDNVPLLLSFYKDGENDFLALSDLTVEGYQRIPRGKALNQPHTSAFLKLLAKFHALSLAFKDQRPEDFENIATTLRENYYHENYRSWFEPHLKNLFATAIDAVDKQLPQRYSKTFENFLKTDVYSGICEGCRVRGPLSVVTHGDVWAPNFLVKYDGENIEKIVIIDFQLSRYTTLSADLTFFLFTCADVDFLEEKWDDLVELYYESLVQNLQELGSGGLVSLGDLHDDLKRSMVFGVGVAIENIIMSLLGEEDVEDLDTLQGDEVPVTNVWKVRPFQDNSKRERFAKFVKFVVDKNFI</sequence>
<evidence type="ECO:0000313" key="3">
    <source>
        <dbReference type="Proteomes" id="UP001168821"/>
    </source>
</evidence>
<dbReference type="PANTHER" id="PTHR11012">
    <property type="entry name" value="PROTEIN KINASE-LIKE DOMAIN-CONTAINING"/>
    <property type="match status" value="1"/>
</dbReference>
<dbReference type="SMART" id="SM00587">
    <property type="entry name" value="CHK"/>
    <property type="match status" value="1"/>
</dbReference>
<dbReference type="AlphaFoldDB" id="A0AA38II12"/>
<dbReference type="SUPFAM" id="SSF56112">
    <property type="entry name" value="Protein kinase-like (PK-like)"/>
    <property type="match status" value="1"/>
</dbReference>
<evidence type="ECO:0000259" key="1">
    <source>
        <dbReference type="SMART" id="SM00587"/>
    </source>
</evidence>
<evidence type="ECO:0000313" key="2">
    <source>
        <dbReference type="EMBL" id="KAJ3658258.1"/>
    </source>
</evidence>
<dbReference type="EMBL" id="JALNTZ010000003">
    <property type="protein sequence ID" value="KAJ3658258.1"/>
    <property type="molecule type" value="Genomic_DNA"/>
</dbReference>
<dbReference type="InterPro" id="IPR004119">
    <property type="entry name" value="EcKL"/>
</dbReference>
<proteinExistence type="predicted"/>